<reference evidence="1 2" key="1">
    <citation type="submission" date="2020-03" db="EMBL/GenBank/DDBJ databases">
        <title>WGS of actinomycetes isolated from Thailand.</title>
        <authorList>
            <person name="Thawai C."/>
        </authorList>
    </citation>
    <scope>NUCLEOTIDE SEQUENCE [LARGE SCALE GENOMIC DNA]</scope>
    <source>
        <strain evidence="1 2">FMUSA5-5</strain>
    </source>
</reference>
<comment type="caution">
    <text evidence="1">The sequence shown here is derived from an EMBL/GenBank/DDBJ whole genome shotgun (WGS) entry which is preliminary data.</text>
</comment>
<dbReference type="EMBL" id="JAATEP010000061">
    <property type="protein sequence ID" value="NJP97232.1"/>
    <property type="molecule type" value="Genomic_DNA"/>
</dbReference>
<evidence type="ECO:0000313" key="2">
    <source>
        <dbReference type="Proteomes" id="UP000696294"/>
    </source>
</evidence>
<accession>A0ABX1BJV0</accession>
<proteinExistence type="predicted"/>
<organism evidence="1 2">
    <name type="scientific">Nonomuraea composti</name>
    <dbReference type="NCBI Taxonomy" id="2720023"/>
    <lineage>
        <taxon>Bacteria</taxon>
        <taxon>Bacillati</taxon>
        <taxon>Actinomycetota</taxon>
        <taxon>Actinomycetes</taxon>
        <taxon>Streptosporangiales</taxon>
        <taxon>Streptosporangiaceae</taxon>
        <taxon>Nonomuraea</taxon>
    </lineage>
</organism>
<dbReference type="RefSeq" id="WP_206068771.1">
    <property type="nucleotide sequence ID" value="NZ_JAATEP010000061.1"/>
</dbReference>
<feature type="non-terminal residue" evidence="1">
    <location>
        <position position="1"/>
    </location>
</feature>
<evidence type="ECO:0000313" key="1">
    <source>
        <dbReference type="EMBL" id="NJP97232.1"/>
    </source>
</evidence>
<keyword evidence="2" id="KW-1185">Reference proteome</keyword>
<protein>
    <submittedName>
        <fullName evidence="1">Uncharacterized protein</fullName>
    </submittedName>
</protein>
<name>A0ABX1BJV0_9ACTN</name>
<dbReference type="Proteomes" id="UP000696294">
    <property type="component" value="Unassembled WGS sequence"/>
</dbReference>
<gene>
    <name evidence="1" type="ORF">HCN51_48750</name>
</gene>
<sequence length="144" mass="15874">LFSLLGSDSPFLRSGNEALDEVIDRYGHHPLAVYARLVKGLNAEREFKELTPGNRLRIRPPDLKQGIEHLTAVARDASIDNITLNLAMRRLARAEARQGDLARANAVMDKMVATFEAKGVNPIVMGQIRRQAELTKSALSAEVS</sequence>